<reference evidence="4 5" key="1">
    <citation type="submission" date="2018-01" db="EMBL/GenBank/DDBJ databases">
        <title>Draft genome sequence of Sphaerisporangium sp. 7K107.</title>
        <authorList>
            <person name="Sahin N."/>
            <person name="Saygin H."/>
            <person name="Ay H."/>
        </authorList>
    </citation>
    <scope>NUCLEOTIDE SEQUENCE [LARGE SCALE GENOMIC DNA]</scope>
    <source>
        <strain evidence="4 5">7K107</strain>
    </source>
</reference>
<dbReference type="GO" id="GO:0016787">
    <property type="term" value="F:hydrolase activity"/>
    <property type="evidence" value="ECO:0007669"/>
    <property type="project" value="UniProtKB-KW"/>
</dbReference>
<dbReference type="InterPro" id="IPR023365">
    <property type="entry name" value="Sortase_dom-sf"/>
</dbReference>
<evidence type="ECO:0000313" key="5">
    <source>
        <dbReference type="Proteomes" id="UP000248544"/>
    </source>
</evidence>
<evidence type="ECO:0000256" key="1">
    <source>
        <dbReference type="ARBA" id="ARBA00022801"/>
    </source>
</evidence>
<keyword evidence="3" id="KW-0472">Membrane</keyword>
<evidence type="ECO:0000256" key="3">
    <source>
        <dbReference type="SAM" id="Phobius"/>
    </source>
</evidence>
<proteinExistence type="predicted"/>
<evidence type="ECO:0000313" key="4">
    <source>
        <dbReference type="EMBL" id="PZG26948.1"/>
    </source>
</evidence>
<gene>
    <name evidence="4" type="ORF">C1I98_33645</name>
</gene>
<keyword evidence="5" id="KW-1185">Reference proteome</keyword>
<feature type="compositionally biased region" description="Pro residues" evidence="2">
    <location>
        <begin position="157"/>
        <end position="171"/>
    </location>
</feature>
<dbReference type="Pfam" id="PF04203">
    <property type="entry name" value="Sortase"/>
    <property type="match status" value="1"/>
</dbReference>
<dbReference type="InterPro" id="IPR005754">
    <property type="entry name" value="Sortase"/>
</dbReference>
<dbReference type="RefSeq" id="WP_111171383.1">
    <property type="nucleotide sequence ID" value="NZ_POUA01000424.1"/>
</dbReference>
<dbReference type="AlphaFoldDB" id="A0A2W2FQX0"/>
<feature type="region of interest" description="Disordered" evidence="2">
    <location>
        <begin position="157"/>
        <end position="182"/>
    </location>
</feature>
<organism evidence="4 5">
    <name type="scientific">Spongiactinospora gelatinilytica</name>
    <dbReference type="NCBI Taxonomy" id="2666298"/>
    <lineage>
        <taxon>Bacteria</taxon>
        <taxon>Bacillati</taxon>
        <taxon>Actinomycetota</taxon>
        <taxon>Actinomycetes</taxon>
        <taxon>Streptosporangiales</taxon>
        <taxon>Streptosporangiaceae</taxon>
        <taxon>Spongiactinospora</taxon>
    </lineage>
</organism>
<sequence length="476" mass="49494">MTVPGTPQDPVLLVAQVEQAVEQVEAAVALVVADAPGADPQGTLVHAGALAILLTQAGAVVQGHPGLRARVESAHSRYGAAMIRLGVTVQAQLARLGPGTAGAPPYGHPGMPYVPQGPVTVTFPGNGYPPPGTAGHAPPYAAYPGAVPGTAPPYAAPHGPPPYAAQPPGAAPPYAAAPGPAKRRRAAIPAGARRLGRHMVTAVTIAGALLLAFSSYASWFGHLTYERNQRIMLDRLNEEFKVAAAIAAAPMAGDKDLSSVPSPGTPVALLEIPRIGVREVVVQGTGTSELREAAGHYRPSPMPGQVGNAVLAGHRNLYGRPFARIGELRPGDKITVSTQEGRFPHTVEAVQRAGAGEEDFLSQGTFVNRLTLLTTGDADRPGGRLAVVSRLDGPPSSLKILDRDPIEVDELGLGRDPGGWLPAIGWGLATVGALFGTIVLYRRWRTVSTYLVTSPVLLAAALLWFESLARLIPSTY</sequence>
<evidence type="ECO:0008006" key="6">
    <source>
        <dbReference type="Google" id="ProtNLM"/>
    </source>
</evidence>
<keyword evidence="3" id="KW-0812">Transmembrane</keyword>
<dbReference type="NCBIfam" id="TIGR01076">
    <property type="entry name" value="sortase_fam"/>
    <property type="match status" value="1"/>
</dbReference>
<feature type="transmembrane region" description="Helical" evidence="3">
    <location>
        <begin position="447"/>
        <end position="465"/>
    </location>
</feature>
<feature type="transmembrane region" description="Helical" evidence="3">
    <location>
        <begin position="420"/>
        <end position="441"/>
    </location>
</feature>
<dbReference type="SUPFAM" id="SSF63817">
    <property type="entry name" value="Sortase"/>
    <property type="match status" value="1"/>
</dbReference>
<accession>A0A2W2FQX0</accession>
<name>A0A2W2FQX0_9ACTN</name>
<dbReference type="EMBL" id="POUA01000424">
    <property type="protein sequence ID" value="PZG26948.1"/>
    <property type="molecule type" value="Genomic_DNA"/>
</dbReference>
<protein>
    <recommendedName>
        <fullName evidence="6">Sortase</fullName>
    </recommendedName>
</protein>
<dbReference type="Proteomes" id="UP000248544">
    <property type="component" value="Unassembled WGS sequence"/>
</dbReference>
<keyword evidence="3" id="KW-1133">Transmembrane helix</keyword>
<dbReference type="Gene3D" id="2.40.260.10">
    <property type="entry name" value="Sortase"/>
    <property type="match status" value="1"/>
</dbReference>
<evidence type="ECO:0000256" key="2">
    <source>
        <dbReference type="SAM" id="MobiDB-lite"/>
    </source>
</evidence>
<keyword evidence="1" id="KW-0378">Hydrolase</keyword>
<comment type="caution">
    <text evidence="4">The sequence shown here is derived from an EMBL/GenBank/DDBJ whole genome shotgun (WGS) entry which is preliminary data.</text>
</comment>